<organism evidence="3 4">
    <name type="scientific">Thalassiosira oceanica</name>
    <name type="common">Marine diatom</name>
    <dbReference type="NCBI Taxonomy" id="159749"/>
    <lineage>
        <taxon>Eukaryota</taxon>
        <taxon>Sar</taxon>
        <taxon>Stramenopiles</taxon>
        <taxon>Ochrophyta</taxon>
        <taxon>Bacillariophyta</taxon>
        <taxon>Coscinodiscophyceae</taxon>
        <taxon>Thalassiosirophycidae</taxon>
        <taxon>Thalassiosirales</taxon>
        <taxon>Thalassiosiraceae</taxon>
        <taxon>Thalassiosira</taxon>
    </lineage>
</organism>
<keyword evidence="1" id="KW-0175">Coiled coil</keyword>
<feature type="coiled-coil region" evidence="1">
    <location>
        <begin position="404"/>
        <end position="431"/>
    </location>
</feature>
<feature type="region of interest" description="Disordered" evidence="2">
    <location>
        <begin position="98"/>
        <end position="132"/>
    </location>
</feature>
<feature type="compositionally biased region" description="Acidic residues" evidence="2">
    <location>
        <begin position="478"/>
        <end position="492"/>
    </location>
</feature>
<proteinExistence type="predicted"/>
<evidence type="ECO:0000256" key="2">
    <source>
        <dbReference type="SAM" id="MobiDB-lite"/>
    </source>
</evidence>
<feature type="region of interest" description="Disordered" evidence="2">
    <location>
        <begin position="153"/>
        <end position="219"/>
    </location>
</feature>
<comment type="caution">
    <text evidence="3">The sequence shown here is derived from an EMBL/GenBank/DDBJ whole genome shotgun (WGS) entry which is preliminary data.</text>
</comment>
<gene>
    <name evidence="3" type="ORF">THAOC_37398</name>
</gene>
<protein>
    <submittedName>
        <fullName evidence="3">Uncharacterized protein</fullName>
    </submittedName>
</protein>
<dbReference type="AlphaFoldDB" id="K0QYE8"/>
<evidence type="ECO:0000313" key="4">
    <source>
        <dbReference type="Proteomes" id="UP000266841"/>
    </source>
</evidence>
<keyword evidence="4" id="KW-1185">Reference proteome</keyword>
<accession>K0QYE8</accession>
<dbReference type="Proteomes" id="UP000266841">
    <property type="component" value="Unassembled WGS sequence"/>
</dbReference>
<sequence length="528" mass="58207">HVQIKSHAQKVKPARRAYLEAERAKFVTAQRQSQYYKFPTGLEIVKGAEASVSETNKGERKPAYDQKMIPGASTVGQSGQANDLRALNLLVACTTEEMGEAESRPKLSRPQVKHTNVRQSPPSAADGTHNDTTRNLLLQAASYVEEQRAKMSLATPLETNKGDPKDSAVVLKGKRKRSPPKRDVDEEINTQETEESRSKRSPPNRDGITAPITGNTASPTREVLDWHRFKMSREEQSRNLTPGLRIKVLRELEGTGWYGAVIINVGSAGIEIKLDNGKTEWQDFPNVNIVVDNTSNRSHAPQALAQAEAFVPRTKPNDLPSAFLQLAMSEVSATEKEDWIKGLCSEWGISYVAQAGRTTAKEQVGLPVLLLKNIPLTNLFHPPLPPAKRYYDLLLHSCRSEKTFRDLRDENDKLQTEHTLLQEETNRLKDMVGLLNTSLVKRNSEIEELRAQIEAAGGVVESEVSDQDGRHQTSSNDTQDDGCDESEEEGNAELDATKSEDISPEASTGANPDASHAADGSIDCSEDA</sequence>
<reference evidence="3 4" key="1">
    <citation type="journal article" date="2012" name="Genome Biol.">
        <title>Genome and low-iron response of an oceanic diatom adapted to chronic iron limitation.</title>
        <authorList>
            <person name="Lommer M."/>
            <person name="Specht M."/>
            <person name="Roy A.S."/>
            <person name="Kraemer L."/>
            <person name="Andreson R."/>
            <person name="Gutowska M.A."/>
            <person name="Wolf J."/>
            <person name="Bergner S.V."/>
            <person name="Schilhabel M.B."/>
            <person name="Klostermeier U.C."/>
            <person name="Beiko R.G."/>
            <person name="Rosenstiel P."/>
            <person name="Hippler M."/>
            <person name="Laroche J."/>
        </authorList>
    </citation>
    <scope>NUCLEOTIDE SEQUENCE [LARGE SCALE GENOMIC DNA]</scope>
    <source>
        <strain evidence="3 4">CCMP1005</strain>
    </source>
</reference>
<evidence type="ECO:0000256" key="1">
    <source>
        <dbReference type="SAM" id="Coils"/>
    </source>
</evidence>
<evidence type="ECO:0000313" key="3">
    <source>
        <dbReference type="EMBL" id="EJK44093.1"/>
    </source>
</evidence>
<name>K0QYE8_THAOC</name>
<dbReference type="EMBL" id="AGNL01050188">
    <property type="protein sequence ID" value="EJK44093.1"/>
    <property type="molecule type" value="Genomic_DNA"/>
</dbReference>
<feature type="non-terminal residue" evidence="3">
    <location>
        <position position="1"/>
    </location>
</feature>
<feature type="region of interest" description="Disordered" evidence="2">
    <location>
        <begin position="458"/>
        <end position="528"/>
    </location>
</feature>